<dbReference type="PANTHER" id="PTHR12693">
    <property type="entry name" value="MENIN"/>
    <property type="match status" value="1"/>
</dbReference>
<dbReference type="GO" id="GO:0045786">
    <property type="term" value="P:negative regulation of cell cycle"/>
    <property type="evidence" value="ECO:0007669"/>
    <property type="project" value="TreeGrafter"/>
</dbReference>
<keyword evidence="12" id="KW-1185">Reference proteome</keyword>
<dbReference type="Pfam" id="PF05053">
    <property type="entry name" value="Menin"/>
    <property type="match status" value="2"/>
</dbReference>
<protein>
    <recommendedName>
        <fullName evidence="2">Menin</fullName>
    </recommendedName>
</protein>
<keyword evidence="8" id="KW-0804">Transcription</keyword>
<dbReference type="PANTHER" id="PTHR12693:SF3">
    <property type="entry name" value="MENIN"/>
    <property type="match status" value="1"/>
</dbReference>
<sequence>MAGFRDREKQHFPLTSIQAVVDLFSDQLERGDEVDLALLSIVLGCIENTLTMNRSSHSNVDESKTITPIFPVVEADTIEALYAKFTALIKGAVDLTKFESEYATRELVKRVSDVVWGSLTRAYYKDKAHLQSLFSFLTGNKLDCFGVAFAVVAACQVLGFKDVKLSLSEDHAWVVFGKDSSETAEVTWHGKGNEDKRGQPITEAVRDKAWLYLNGQPVVCTRQMEAAAMVSSINPAISATIDSVEMGSLQQELLCLLYQKGHLSRYPMAIGNLADLEEISSIPGHPTSNQLFEEAIRVAQTHYNNQHVYPYTYFGGYMYRHKQYAKAIHAWAEAASVIKGYNYTREDEEVYKEFLEIANDFIPTIAKVCFKEESSSSGESSLLQNPAVYADLLRIYDGICEWEEGSSTPVLHTGWAQQFTFSLSKFDPRVRSLLDIHVENEEEEDEDGEEKDSSKPNGKDKQEKETDQAASQKALGVEKEKDTAATQRTRRGRKRSQAAETNTSDNGSEKTETSEAKNEEAQIKSAMEELVSKGGREEESDDVRNVSMAALAQACSSSILNKDYLLGGGEPFTSATSTSVTSTSVSAGSFHSKDAGDDVDEFLSTKSNGSPFIGLSLDSMLKAESPADMMLCGKRSDAVHPASSDSDLFSMREHVAIELRSEKMKGLRKILTSAKLNVNAIKLQLTAQSQVQQRKGKRGMEADLGSVRKRTRRE</sequence>
<evidence type="ECO:0000256" key="9">
    <source>
        <dbReference type="ARBA" id="ARBA00023242"/>
    </source>
</evidence>
<dbReference type="GO" id="GO:0000403">
    <property type="term" value="F:Y-form DNA binding"/>
    <property type="evidence" value="ECO:0007669"/>
    <property type="project" value="TreeGrafter"/>
</dbReference>
<keyword evidence="3" id="KW-0678">Repressor</keyword>
<dbReference type="EMBL" id="JBAMIC010000008">
    <property type="protein sequence ID" value="KAK7104350.1"/>
    <property type="molecule type" value="Genomic_DNA"/>
</dbReference>
<feature type="compositionally biased region" description="Basic and acidic residues" evidence="10">
    <location>
        <begin position="451"/>
        <end position="467"/>
    </location>
</feature>
<dbReference type="GO" id="GO:0006357">
    <property type="term" value="P:regulation of transcription by RNA polymerase II"/>
    <property type="evidence" value="ECO:0007669"/>
    <property type="project" value="TreeGrafter"/>
</dbReference>
<keyword evidence="4" id="KW-0597">Phosphoprotein</keyword>
<evidence type="ECO:0000256" key="7">
    <source>
        <dbReference type="ARBA" id="ARBA00023125"/>
    </source>
</evidence>
<feature type="region of interest" description="Disordered" evidence="10">
    <location>
        <begin position="437"/>
        <end position="522"/>
    </location>
</feature>
<dbReference type="Proteomes" id="UP001374579">
    <property type="component" value="Unassembled WGS sequence"/>
</dbReference>
<feature type="compositionally biased region" description="Acidic residues" evidence="10">
    <location>
        <begin position="440"/>
        <end position="450"/>
    </location>
</feature>
<evidence type="ECO:0000256" key="1">
    <source>
        <dbReference type="ARBA" id="ARBA00004123"/>
    </source>
</evidence>
<evidence type="ECO:0000256" key="4">
    <source>
        <dbReference type="ARBA" id="ARBA00022553"/>
    </source>
</evidence>
<dbReference type="AlphaFoldDB" id="A0AAN9BJL1"/>
<dbReference type="GO" id="GO:0000785">
    <property type="term" value="C:chromatin"/>
    <property type="evidence" value="ECO:0007669"/>
    <property type="project" value="TreeGrafter"/>
</dbReference>
<feature type="region of interest" description="Disordered" evidence="10">
    <location>
        <begin position="690"/>
        <end position="714"/>
    </location>
</feature>
<dbReference type="GO" id="GO:0000976">
    <property type="term" value="F:transcription cis-regulatory region binding"/>
    <property type="evidence" value="ECO:0007669"/>
    <property type="project" value="TreeGrafter"/>
</dbReference>
<dbReference type="GO" id="GO:0003682">
    <property type="term" value="F:chromatin binding"/>
    <property type="evidence" value="ECO:0007669"/>
    <property type="project" value="TreeGrafter"/>
</dbReference>
<proteinExistence type="predicted"/>
<evidence type="ECO:0000256" key="3">
    <source>
        <dbReference type="ARBA" id="ARBA00022491"/>
    </source>
</evidence>
<evidence type="ECO:0000256" key="2">
    <source>
        <dbReference type="ARBA" id="ARBA00021162"/>
    </source>
</evidence>
<keyword evidence="5" id="KW-0156">Chromatin regulator</keyword>
<evidence type="ECO:0000256" key="6">
    <source>
        <dbReference type="ARBA" id="ARBA00023015"/>
    </source>
</evidence>
<name>A0AAN9BJL1_9CAEN</name>
<evidence type="ECO:0000313" key="12">
    <source>
        <dbReference type="Proteomes" id="UP001374579"/>
    </source>
</evidence>
<reference evidence="11 12" key="1">
    <citation type="submission" date="2024-02" db="EMBL/GenBank/DDBJ databases">
        <title>Chromosome-scale genome assembly of the rough periwinkle Littorina saxatilis.</title>
        <authorList>
            <person name="De Jode A."/>
            <person name="Faria R."/>
            <person name="Formenti G."/>
            <person name="Sims Y."/>
            <person name="Smith T.P."/>
            <person name="Tracey A."/>
            <person name="Wood J.M.D."/>
            <person name="Zagrodzka Z.B."/>
            <person name="Johannesson K."/>
            <person name="Butlin R.K."/>
            <person name="Leder E.H."/>
        </authorList>
    </citation>
    <scope>NUCLEOTIDE SEQUENCE [LARGE SCALE GENOMIC DNA]</scope>
    <source>
        <strain evidence="11">Snail1</strain>
        <tissue evidence="11">Muscle</tissue>
    </source>
</reference>
<comment type="subcellular location">
    <subcellularLocation>
        <location evidence="1">Nucleus</location>
    </subcellularLocation>
</comment>
<keyword evidence="7" id="KW-0238">DNA-binding</keyword>
<gene>
    <name evidence="11" type="ORF">V1264_019084</name>
</gene>
<dbReference type="InterPro" id="IPR007747">
    <property type="entry name" value="Menin"/>
</dbReference>
<evidence type="ECO:0000256" key="8">
    <source>
        <dbReference type="ARBA" id="ARBA00023163"/>
    </source>
</evidence>
<dbReference type="CDD" id="cd14456">
    <property type="entry name" value="Menin"/>
    <property type="match status" value="1"/>
</dbReference>
<evidence type="ECO:0000313" key="11">
    <source>
        <dbReference type="EMBL" id="KAK7104350.1"/>
    </source>
</evidence>
<accession>A0AAN9BJL1</accession>
<dbReference type="GO" id="GO:0006325">
    <property type="term" value="P:chromatin organization"/>
    <property type="evidence" value="ECO:0007669"/>
    <property type="project" value="UniProtKB-KW"/>
</dbReference>
<organism evidence="11 12">
    <name type="scientific">Littorina saxatilis</name>
    <dbReference type="NCBI Taxonomy" id="31220"/>
    <lineage>
        <taxon>Eukaryota</taxon>
        <taxon>Metazoa</taxon>
        <taxon>Spiralia</taxon>
        <taxon>Lophotrochozoa</taxon>
        <taxon>Mollusca</taxon>
        <taxon>Gastropoda</taxon>
        <taxon>Caenogastropoda</taxon>
        <taxon>Littorinimorpha</taxon>
        <taxon>Littorinoidea</taxon>
        <taxon>Littorinidae</taxon>
        <taxon>Littorina</taxon>
    </lineage>
</organism>
<keyword evidence="9" id="KW-0539">Nucleus</keyword>
<keyword evidence="6" id="KW-0805">Transcription regulation</keyword>
<dbReference type="GO" id="GO:0035097">
    <property type="term" value="C:histone methyltransferase complex"/>
    <property type="evidence" value="ECO:0007669"/>
    <property type="project" value="TreeGrafter"/>
</dbReference>
<dbReference type="GO" id="GO:0008285">
    <property type="term" value="P:negative regulation of cell population proliferation"/>
    <property type="evidence" value="ECO:0007669"/>
    <property type="project" value="TreeGrafter"/>
</dbReference>
<evidence type="ECO:0000256" key="10">
    <source>
        <dbReference type="SAM" id="MobiDB-lite"/>
    </source>
</evidence>
<feature type="compositionally biased region" description="Basic and acidic residues" evidence="10">
    <location>
        <begin position="507"/>
        <end position="522"/>
    </location>
</feature>
<comment type="caution">
    <text evidence="11">The sequence shown here is derived from an EMBL/GenBank/DDBJ whole genome shotgun (WGS) entry which is preliminary data.</text>
</comment>
<evidence type="ECO:0000256" key="5">
    <source>
        <dbReference type="ARBA" id="ARBA00022853"/>
    </source>
</evidence>